<organism evidence="7">
    <name type="scientific">Oryza sativa subsp. japonica</name>
    <name type="common">Rice</name>
    <dbReference type="NCBI Taxonomy" id="39947"/>
    <lineage>
        <taxon>Eukaryota</taxon>
        <taxon>Viridiplantae</taxon>
        <taxon>Streptophyta</taxon>
        <taxon>Embryophyta</taxon>
        <taxon>Tracheophyta</taxon>
        <taxon>Spermatophyta</taxon>
        <taxon>Magnoliopsida</taxon>
        <taxon>Liliopsida</taxon>
        <taxon>Poales</taxon>
        <taxon>Poaceae</taxon>
        <taxon>BOP clade</taxon>
        <taxon>Oryzoideae</taxon>
        <taxon>Oryzeae</taxon>
        <taxon>Oryzinae</taxon>
        <taxon>Oryza</taxon>
        <taxon>Oryza sativa</taxon>
    </lineage>
</organism>
<dbReference type="GO" id="GO:0003677">
    <property type="term" value="F:DNA binding"/>
    <property type="evidence" value="ECO:0007669"/>
    <property type="project" value="UniProtKB-KW"/>
</dbReference>
<feature type="region of interest" description="Disordered" evidence="5">
    <location>
        <begin position="1"/>
        <end position="27"/>
    </location>
</feature>
<dbReference type="PANTHER" id="PTHR31719">
    <property type="entry name" value="NAC TRANSCRIPTION FACTOR 56"/>
    <property type="match status" value="1"/>
</dbReference>
<evidence type="ECO:0000259" key="6">
    <source>
        <dbReference type="PROSITE" id="PS51005"/>
    </source>
</evidence>
<evidence type="ECO:0000256" key="5">
    <source>
        <dbReference type="SAM" id="MobiDB-lite"/>
    </source>
</evidence>
<feature type="compositionally biased region" description="Basic residues" evidence="5">
    <location>
        <begin position="289"/>
        <end position="301"/>
    </location>
</feature>
<dbReference type="PANTHER" id="PTHR31719:SF94">
    <property type="entry name" value="PROTEIN ATAF2"/>
    <property type="match status" value="1"/>
</dbReference>
<sequence>MTAESNGGNSSAAATTASNGGRRRHELVPKLRLPPGYHFVPSDEELVDFYLRGKIEQRRPPMDFINEVDIMSFDPVKLIEKYKGYGENRWYFFTVRKPSKTKKKDEPNRKVVVDGVEEGSWSATGSVAYICGKDHETVIGTKRVLTYKSARSAEEDKWSMHEYVMLDKSQKYKGYGENRWYFFTVRKPSKTKKKDEPNRKVVVDGVEEGSWSATGSVAYICGKDHETVIGTKRVLTYKSARSAEEDKWSMHEYVMLDKSQMDQYVLCAIQLKQTYEAEKKAQEEEERGVKRKRTATRKRRKGDIDQTTSQEQEDQQQETPPPGDPHDQSVVDAPYYSTQMALGGEEEVAPVPWCADCMAQPDRIEYPAVWYNQQEQQPSQLVDRSMMTQGYIGDLSYIQNQFDQQQAHDHGSINAFDEALDQCHDTNFAWDNAGIYPGNNLLDGNLDDDTQDQFGNQSTLGALTGELEYGTGYQFHDALQATPGSDDASAQSMGIQPAAGHSMGDDDETCCNDDLSSLLADISRILLDGNGVINNEGNPEGSNQGLHICKDGHQWPLEESTMPTVECVLQHPGESA</sequence>
<feature type="region of interest" description="Disordered" evidence="5">
    <location>
        <begin position="279"/>
        <end position="331"/>
    </location>
</feature>
<dbReference type="InterPro" id="IPR036093">
    <property type="entry name" value="NAC_dom_sf"/>
</dbReference>
<evidence type="ECO:0000256" key="3">
    <source>
        <dbReference type="ARBA" id="ARBA00023163"/>
    </source>
</evidence>
<dbReference type="EMBL" id="CM000147">
    <property type="protein sequence ID" value="EEE50649.1"/>
    <property type="molecule type" value="Genomic_DNA"/>
</dbReference>
<proteinExistence type="predicted"/>
<dbReference type="SUPFAM" id="SSF101941">
    <property type="entry name" value="NAC domain"/>
    <property type="match status" value="2"/>
</dbReference>
<protein>
    <recommendedName>
        <fullName evidence="6">NAC domain-containing protein</fullName>
    </recommendedName>
</protein>
<dbReference type="Gene3D" id="2.170.150.80">
    <property type="entry name" value="NAC domain"/>
    <property type="match status" value="2"/>
</dbReference>
<reference evidence="7" key="1">
    <citation type="journal article" date="2005" name="PLoS Biol.">
        <title>The genomes of Oryza sativa: a history of duplications.</title>
        <authorList>
            <person name="Yu J."/>
            <person name="Wang J."/>
            <person name="Lin W."/>
            <person name="Li S."/>
            <person name="Li H."/>
            <person name="Zhou J."/>
            <person name="Ni P."/>
            <person name="Dong W."/>
            <person name="Hu S."/>
            <person name="Zeng C."/>
            <person name="Zhang J."/>
            <person name="Zhang Y."/>
            <person name="Li R."/>
            <person name="Xu Z."/>
            <person name="Li S."/>
            <person name="Li X."/>
            <person name="Zheng H."/>
            <person name="Cong L."/>
            <person name="Lin L."/>
            <person name="Yin J."/>
            <person name="Geng J."/>
            <person name="Li G."/>
            <person name="Shi J."/>
            <person name="Liu J."/>
            <person name="Lv H."/>
            <person name="Li J."/>
            <person name="Wang J."/>
            <person name="Deng Y."/>
            <person name="Ran L."/>
            <person name="Shi X."/>
            <person name="Wang X."/>
            <person name="Wu Q."/>
            <person name="Li C."/>
            <person name="Ren X."/>
            <person name="Wang J."/>
            <person name="Wang X."/>
            <person name="Li D."/>
            <person name="Liu D."/>
            <person name="Zhang X."/>
            <person name="Ji Z."/>
            <person name="Zhao W."/>
            <person name="Sun Y."/>
            <person name="Zhang Z."/>
            <person name="Bao J."/>
            <person name="Han Y."/>
            <person name="Dong L."/>
            <person name="Ji J."/>
            <person name="Chen P."/>
            <person name="Wu S."/>
            <person name="Liu J."/>
            <person name="Xiao Y."/>
            <person name="Bu D."/>
            <person name="Tan J."/>
            <person name="Yang L."/>
            <person name="Ye C."/>
            <person name="Zhang J."/>
            <person name="Xu J."/>
            <person name="Zhou Y."/>
            <person name="Yu Y."/>
            <person name="Zhang B."/>
            <person name="Zhuang S."/>
            <person name="Wei H."/>
            <person name="Liu B."/>
            <person name="Lei M."/>
            <person name="Yu H."/>
            <person name="Li Y."/>
            <person name="Xu H."/>
            <person name="Wei S."/>
            <person name="He X."/>
            <person name="Fang L."/>
            <person name="Zhang Z."/>
            <person name="Zhang Y."/>
            <person name="Huang X."/>
            <person name="Su Z."/>
            <person name="Tong W."/>
            <person name="Li J."/>
            <person name="Tong Z."/>
            <person name="Li S."/>
            <person name="Ye J."/>
            <person name="Wang L."/>
            <person name="Fang L."/>
            <person name="Lei T."/>
            <person name="Chen C."/>
            <person name="Chen H."/>
            <person name="Xu Z."/>
            <person name="Li H."/>
            <person name="Huang H."/>
            <person name="Zhang F."/>
            <person name="Xu H."/>
            <person name="Li N."/>
            <person name="Zhao C."/>
            <person name="Li S."/>
            <person name="Dong L."/>
            <person name="Huang Y."/>
            <person name="Li L."/>
            <person name="Xi Y."/>
            <person name="Qi Q."/>
            <person name="Li W."/>
            <person name="Zhang B."/>
            <person name="Hu W."/>
            <person name="Zhang Y."/>
            <person name="Tian X."/>
            <person name="Jiao Y."/>
            <person name="Liang X."/>
            <person name="Jin J."/>
            <person name="Gao L."/>
            <person name="Zheng W."/>
            <person name="Hao B."/>
            <person name="Liu S."/>
            <person name="Wang W."/>
            <person name="Yuan L."/>
            <person name="Cao M."/>
            <person name="McDermott J."/>
            <person name="Samudrala R."/>
            <person name="Wang J."/>
            <person name="Wong G.K."/>
            <person name="Yang H."/>
        </authorList>
    </citation>
    <scope>NUCLEOTIDE SEQUENCE [LARGE SCALE GENOMIC DNA]</scope>
</reference>
<feature type="domain" description="NAC" evidence="6">
    <location>
        <begin position="33"/>
        <end position="188"/>
    </location>
</feature>
<evidence type="ECO:0000313" key="7">
    <source>
        <dbReference type="EMBL" id="EEE50649.1"/>
    </source>
</evidence>
<dbReference type="PROSITE" id="PS51005">
    <property type="entry name" value="NAC"/>
    <property type="match status" value="1"/>
</dbReference>
<dbReference type="Proteomes" id="UP000007752">
    <property type="component" value="Chromosome 10"/>
</dbReference>
<evidence type="ECO:0000256" key="1">
    <source>
        <dbReference type="ARBA" id="ARBA00023015"/>
    </source>
</evidence>
<evidence type="ECO:0000256" key="2">
    <source>
        <dbReference type="ARBA" id="ARBA00023125"/>
    </source>
</evidence>
<keyword evidence="4" id="KW-0539">Nucleus</keyword>
<reference evidence="7" key="2">
    <citation type="submission" date="2008-12" db="EMBL/GenBank/DDBJ databases">
        <title>Improved gene annotation of the rice (Oryza sativa) genomes.</title>
        <authorList>
            <person name="Wang J."/>
            <person name="Li R."/>
            <person name="Fan W."/>
            <person name="Huang Q."/>
            <person name="Zhang J."/>
            <person name="Zhou Y."/>
            <person name="Hu Y."/>
            <person name="Zi S."/>
            <person name="Li J."/>
            <person name="Ni P."/>
            <person name="Zheng H."/>
            <person name="Zhang Y."/>
            <person name="Zhao M."/>
            <person name="Hao Q."/>
            <person name="McDermott J."/>
            <person name="Samudrala R."/>
            <person name="Kristiansen K."/>
            <person name="Wong G.K.-S."/>
        </authorList>
    </citation>
    <scope>NUCLEOTIDE SEQUENCE</scope>
</reference>
<evidence type="ECO:0000256" key="4">
    <source>
        <dbReference type="ARBA" id="ARBA00023242"/>
    </source>
</evidence>
<keyword evidence="2" id="KW-0238">DNA-binding</keyword>
<dbReference type="Pfam" id="PF02365">
    <property type="entry name" value="NAM"/>
    <property type="match status" value="2"/>
</dbReference>
<dbReference type="InterPro" id="IPR003441">
    <property type="entry name" value="NAC-dom"/>
</dbReference>
<name>B9G7R4_ORYSJ</name>
<accession>B9G7R4</accession>
<dbReference type="AlphaFoldDB" id="B9G7R4"/>
<dbReference type="GO" id="GO:0006355">
    <property type="term" value="P:regulation of DNA-templated transcription"/>
    <property type="evidence" value="ECO:0007669"/>
    <property type="project" value="InterPro"/>
</dbReference>
<gene>
    <name evidence="7" type="ORF">OsJ_30873</name>
</gene>
<keyword evidence="1" id="KW-0805">Transcription regulation</keyword>
<feature type="compositionally biased region" description="Low complexity" evidence="5">
    <location>
        <begin position="1"/>
        <end position="20"/>
    </location>
</feature>
<keyword evidence="3" id="KW-0804">Transcription</keyword>